<gene>
    <name evidence="1" type="ORF">MML48_9g00014664</name>
</gene>
<dbReference type="EMBL" id="CM043023">
    <property type="protein sequence ID" value="KAI4454556.1"/>
    <property type="molecule type" value="Genomic_DNA"/>
</dbReference>
<accession>A0ACB9SHC0</accession>
<dbReference type="Proteomes" id="UP001056778">
    <property type="component" value="Chromosome 9"/>
</dbReference>
<keyword evidence="2" id="KW-1185">Reference proteome</keyword>
<reference evidence="1" key="1">
    <citation type="submission" date="2022-04" db="EMBL/GenBank/DDBJ databases">
        <title>Chromosome-scale genome assembly of Holotrichia oblita Faldermann.</title>
        <authorList>
            <person name="Rongchong L."/>
        </authorList>
    </citation>
    <scope>NUCLEOTIDE SEQUENCE</scope>
    <source>
        <strain evidence="1">81SQS9</strain>
    </source>
</reference>
<sequence length="883" mass="99996">MSRKPRKNEEDNGFAAWGGYMEAKKAKLAEQFSKVTVELTNKKSDIFNGIAILVNGYTKPGADELKIFMAAHGGNYHLYQNQGGCPTTHIIATNLPNVKINQLGNIPVVRPEWIVDSISANKLLDFKKYLLYTNQSRTQPKLNFTVIEKDKNTFPTNEKSEVNKILAEQPQKYAKTATDPQFLSDFYNNSRLHLISTLGAEFKQLVNKLREESNSEFPGLEKLIRSKTETGFNSEKSLKSDKIIMHIDMDCFFVSVGLRNRPELRGKPIAVTHSKSGKSNPNGPNRQAEVDLYVKRLPEGPLPKLNLIDETSSMAEIASCSYEARQCGVRNGMFMGSALKICPNLVPIPYDFEGYKDVSSVLYHTIAEYTLDIEAVSCDEMYVDVTKILKKSSITVSEWASHIRHEIMERTGCPCSTGFGANRLQARLATKKAKPNGQYYLEPEDVDNYMYELPLEDLPGVGYATIVKLHNLGLKTCGDLYDISLSTLKNELGQKNSEMIYDQARGIDKKSLNYEHERKSVSADVNYGIRFKNHSEALVFLESLSKEVYSRLSEIKMKAKTITLKLLIRAEGAPKETAKYLGCGVCDAINKSITTSYYLENPQHIFKEAKNLYERLGIVPDDLRGVGIQLSKLEKISRTNKALAKFLNQVSIVESNITTRNELFDNNDENRQNNNVKILNIENKNKNTGVNNNLNSTDETIKQEIKSGSKQEKVTSTASKRGRSRGNKTTLTKSTSNLTNYFKHTKNEPSTKEFKSGNNSIDLNVLKELPKDIQKEIMEEYNLSEKVLDKLESKPSSVATNVEKNVDTKDNKNNENKEVKKKKGFAALTKEELKTLLKNWIRNQEIPKEKDIDMLGAFFTKLVEERKLEYLFSMVNLLYRYRL</sequence>
<organism evidence="1 2">
    <name type="scientific">Holotrichia oblita</name>
    <name type="common">Chafer beetle</name>
    <dbReference type="NCBI Taxonomy" id="644536"/>
    <lineage>
        <taxon>Eukaryota</taxon>
        <taxon>Metazoa</taxon>
        <taxon>Ecdysozoa</taxon>
        <taxon>Arthropoda</taxon>
        <taxon>Hexapoda</taxon>
        <taxon>Insecta</taxon>
        <taxon>Pterygota</taxon>
        <taxon>Neoptera</taxon>
        <taxon>Endopterygota</taxon>
        <taxon>Coleoptera</taxon>
        <taxon>Polyphaga</taxon>
        <taxon>Scarabaeiformia</taxon>
        <taxon>Scarabaeidae</taxon>
        <taxon>Melolonthinae</taxon>
        <taxon>Holotrichia</taxon>
    </lineage>
</organism>
<protein>
    <submittedName>
        <fullName evidence="1">Dna repair protein rev1</fullName>
    </submittedName>
</protein>
<proteinExistence type="predicted"/>
<name>A0ACB9SHC0_HOLOL</name>
<comment type="caution">
    <text evidence="1">The sequence shown here is derived from an EMBL/GenBank/DDBJ whole genome shotgun (WGS) entry which is preliminary data.</text>
</comment>
<evidence type="ECO:0000313" key="1">
    <source>
        <dbReference type="EMBL" id="KAI4454556.1"/>
    </source>
</evidence>
<evidence type="ECO:0000313" key="2">
    <source>
        <dbReference type="Proteomes" id="UP001056778"/>
    </source>
</evidence>